<dbReference type="Pfam" id="PF18557">
    <property type="entry name" value="NepR"/>
    <property type="match status" value="1"/>
</dbReference>
<evidence type="ECO:0000313" key="4">
    <source>
        <dbReference type="Proteomes" id="UP000646365"/>
    </source>
</evidence>
<feature type="domain" description="Anti-sigma factor NepR" evidence="2">
    <location>
        <begin position="39"/>
        <end position="71"/>
    </location>
</feature>
<accession>A0A8J2YXG5</accession>
<dbReference type="AlphaFoldDB" id="A0A8J2YXG5"/>
<proteinExistence type="predicted"/>
<dbReference type="EMBL" id="BMJQ01000013">
    <property type="protein sequence ID" value="GGF34742.1"/>
    <property type="molecule type" value="Genomic_DNA"/>
</dbReference>
<feature type="region of interest" description="Disordered" evidence="1">
    <location>
        <begin position="73"/>
        <end position="92"/>
    </location>
</feature>
<dbReference type="Proteomes" id="UP000646365">
    <property type="component" value="Unassembled WGS sequence"/>
</dbReference>
<evidence type="ECO:0000256" key="1">
    <source>
        <dbReference type="SAM" id="MobiDB-lite"/>
    </source>
</evidence>
<evidence type="ECO:0000313" key="3">
    <source>
        <dbReference type="EMBL" id="GGF34742.1"/>
    </source>
</evidence>
<reference evidence="3" key="2">
    <citation type="submission" date="2020-09" db="EMBL/GenBank/DDBJ databases">
        <authorList>
            <person name="Sun Q."/>
            <person name="Zhou Y."/>
        </authorList>
    </citation>
    <scope>NUCLEOTIDE SEQUENCE</scope>
    <source>
        <strain evidence="3">CGMCC 1.15725</strain>
    </source>
</reference>
<sequence length="92" mass="9946">MTKRASSRDRGWSLPTLFVVGGAPRHEAAAVGLDADAAAHIADPLRAMYDFVLREPLPNRFLDLLHELDDKTIGAETATPEPPTVKQPDGEA</sequence>
<dbReference type="RefSeq" id="WP_189050227.1">
    <property type="nucleotide sequence ID" value="NZ_BMJQ01000013.1"/>
</dbReference>
<name>A0A8J2YXG5_9PROT</name>
<comment type="caution">
    <text evidence="3">The sequence shown here is derived from an EMBL/GenBank/DDBJ whole genome shotgun (WGS) entry which is preliminary data.</text>
</comment>
<gene>
    <name evidence="3" type="ORF">GCM10011611_46230</name>
</gene>
<reference evidence="3" key="1">
    <citation type="journal article" date="2014" name="Int. J. Syst. Evol. Microbiol.">
        <title>Complete genome sequence of Corynebacterium casei LMG S-19264T (=DSM 44701T), isolated from a smear-ripened cheese.</title>
        <authorList>
            <consortium name="US DOE Joint Genome Institute (JGI-PGF)"/>
            <person name="Walter F."/>
            <person name="Albersmeier A."/>
            <person name="Kalinowski J."/>
            <person name="Ruckert C."/>
        </authorList>
    </citation>
    <scope>NUCLEOTIDE SEQUENCE</scope>
    <source>
        <strain evidence="3">CGMCC 1.15725</strain>
    </source>
</reference>
<dbReference type="InterPro" id="IPR041649">
    <property type="entry name" value="NepR"/>
</dbReference>
<organism evidence="3 4">
    <name type="scientific">Aliidongia dinghuensis</name>
    <dbReference type="NCBI Taxonomy" id="1867774"/>
    <lineage>
        <taxon>Bacteria</taxon>
        <taxon>Pseudomonadati</taxon>
        <taxon>Pseudomonadota</taxon>
        <taxon>Alphaproteobacteria</taxon>
        <taxon>Rhodospirillales</taxon>
        <taxon>Dongiaceae</taxon>
        <taxon>Aliidongia</taxon>
    </lineage>
</organism>
<evidence type="ECO:0000259" key="2">
    <source>
        <dbReference type="Pfam" id="PF18557"/>
    </source>
</evidence>
<keyword evidence="4" id="KW-1185">Reference proteome</keyword>
<protein>
    <recommendedName>
        <fullName evidence="2">Anti-sigma factor NepR domain-containing protein</fullName>
    </recommendedName>
</protein>